<sequence length="108" mass="12294">MEGKEVPTPELSRSKIMKRDNMMGWFPTDEGEIIRRVETPEPEGHPCLLKGTLRFSMVKRSRELSVDIRLLNRKTPMKTLEDVPSSPEHNSDGAEEQQDMDAAVDAEL</sequence>
<accession>A0ABD3HHT6</accession>
<dbReference type="EMBL" id="JBJQOH010000004">
    <property type="protein sequence ID" value="KAL3689982.1"/>
    <property type="molecule type" value="Genomic_DNA"/>
</dbReference>
<gene>
    <name evidence="2" type="ORF">R1sor_016291</name>
</gene>
<protein>
    <submittedName>
        <fullName evidence="2">Uncharacterized protein</fullName>
    </submittedName>
</protein>
<dbReference type="AlphaFoldDB" id="A0ABD3HHT6"/>
<evidence type="ECO:0000313" key="2">
    <source>
        <dbReference type="EMBL" id="KAL3689982.1"/>
    </source>
</evidence>
<evidence type="ECO:0000313" key="3">
    <source>
        <dbReference type="Proteomes" id="UP001633002"/>
    </source>
</evidence>
<reference evidence="2 3" key="1">
    <citation type="submission" date="2024-09" db="EMBL/GenBank/DDBJ databases">
        <title>Chromosome-scale assembly of Riccia sorocarpa.</title>
        <authorList>
            <person name="Paukszto L."/>
        </authorList>
    </citation>
    <scope>NUCLEOTIDE SEQUENCE [LARGE SCALE GENOMIC DNA]</scope>
    <source>
        <strain evidence="2">LP-2024</strain>
        <tissue evidence="2">Aerial parts of the thallus</tissue>
    </source>
</reference>
<comment type="caution">
    <text evidence="2">The sequence shown here is derived from an EMBL/GenBank/DDBJ whole genome shotgun (WGS) entry which is preliminary data.</text>
</comment>
<evidence type="ECO:0000256" key="1">
    <source>
        <dbReference type="SAM" id="MobiDB-lite"/>
    </source>
</evidence>
<name>A0ABD3HHT6_9MARC</name>
<proteinExistence type="predicted"/>
<keyword evidence="3" id="KW-1185">Reference proteome</keyword>
<feature type="compositionally biased region" description="Acidic residues" evidence="1">
    <location>
        <begin position="93"/>
        <end position="108"/>
    </location>
</feature>
<feature type="region of interest" description="Disordered" evidence="1">
    <location>
        <begin position="74"/>
        <end position="108"/>
    </location>
</feature>
<dbReference type="Proteomes" id="UP001633002">
    <property type="component" value="Unassembled WGS sequence"/>
</dbReference>
<organism evidence="2 3">
    <name type="scientific">Riccia sorocarpa</name>
    <dbReference type="NCBI Taxonomy" id="122646"/>
    <lineage>
        <taxon>Eukaryota</taxon>
        <taxon>Viridiplantae</taxon>
        <taxon>Streptophyta</taxon>
        <taxon>Embryophyta</taxon>
        <taxon>Marchantiophyta</taxon>
        <taxon>Marchantiopsida</taxon>
        <taxon>Marchantiidae</taxon>
        <taxon>Marchantiales</taxon>
        <taxon>Ricciaceae</taxon>
        <taxon>Riccia</taxon>
    </lineage>
</organism>